<evidence type="ECO:0000313" key="2">
    <source>
        <dbReference type="EMBL" id="KIM86880.1"/>
    </source>
</evidence>
<feature type="compositionally biased region" description="Polar residues" evidence="1">
    <location>
        <begin position="18"/>
        <end position="29"/>
    </location>
</feature>
<dbReference type="AlphaFoldDB" id="A0A0C3FS51"/>
<feature type="region of interest" description="Disordered" evidence="1">
    <location>
        <begin position="1"/>
        <end position="36"/>
    </location>
</feature>
<accession>A0A0C3FS51</accession>
<dbReference type="InterPro" id="IPR010699">
    <property type="entry name" value="DUF1275"/>
</dbReference>
<sequence length="157" mass="17232">MEPVLEPPATEKFDSIPIGNSTASDTTPLSPAFMAENSNDYDADKERTRLQPKQLTPPNNILTHLKGDVDPAQATGPLLAYCFMTGLIDSVSFSAIFVWCGFQTGNGTQVRAIRRIRFCVPALLCNSWLSPSLVYLKDLRDIVIPHSTMPINLPSPL</sequence>
<dbReference type="EMBL" id="KN832980">
    <property type="protein sequence ID" value="KIM86880.1"/>
    <property type="molecule type" value="Genomic_DNA"/>
</dbReference>
<keyword evidence="3" id="KW-1185">Reference proteome</keyword>
<dbReference type="OrthoDB" id="5288586at2759"/>
<gene>
    <name evidence="2" type="ORF">PILCRDRAFT_290466</name>
</gene>
<evidence type="ECO:0000256" key="1">
    <source>
        <dbReference type="SAM" id="MobiDB-lite"/>
    </source>
</evidence>
<protein>
    <recommendedName>
        <fullName evidence="4">DUF1275 domain protein</fullName>
    </recommendedName>
</protein>
<dbReference type="Pfam" id="PF06912">
    <property type="entry name" value="DUF1275"/>
    <property type="match status" value="1"/>
</dbReference>
<dbReference type="STRING" id="765440.A0A0C3FS51"/>
<dbReference type="InParanoid" id="A0A0C3FS51"/>
<dbReference type="HOGENOM" id="CLU_1678598_0_0_1"/>
<name>A0A0C3FS51_PILCF</name>
<dbReference type="Proteomes" id="UP000054166">
    <property type="component" value="Unassembled WGS sequence"/>
</dbReference>
<proteinExistence type="predicted"/>
<evidence type="ECO:0000313" key="3">
    <source>
        <dbReference type="Proteomes" id="UP000054166"/>
    </source>
</evidence>
<reference evidence="3" key="2">
    <citation type="submission" date="2015-01" db="EMBL/GenBank/DDBJ databases">
        <title>Evolutionary Origins and Diversification of the Mycorrhizal Mutualists.</title>
        <authorList>
            <consortium name="DOE Joint Genome Institute"/>
            <consortium name="Mycorrhizal Genomics Consortium"/>
            <person name="Kohler A."/>
            <person name="Kuo A."/>
            <person name="Nagy L.G."/>
            <person name="Floudas D."/>
            <person name="Copeland A."/>
            <person name="Barry K.W."/>
            <person name="Cichocki N."/>
            <person name="Veneault-Fourrey C."/>
            <person name="LaButti K."/>
            <person name="Lindquist E.A."/>
            <person name="Lipzen A."/>
            <person name="Lundell T."/>
            <person name="Morin E."/>
            <person name="Murat C."/>
            <person name="Riley R."/>
            <person name="Ohm R."/>
            <person name="Sun H."/>
            <person name="Tunlid A."/>
            <person name="Henrissat B."/>
            <person name="Grigoriev I.V."/>
            <person name="Hibbett D.S."/>
            <person name="Martin F."/>
        </authorList>
    </citation>
    <scope>NUCLEOTIDE SEQUENCE [LARGE SCALE GENOMIC DNA]</scope>
    <source>
        <strain evidence="3">F 1598</strain>
    </source>
</reference>
<organism evidence="2 3">
    <name type="scientific">Piloderma croceum (strain F 1598)</name>
    <dbReference type="NCBI Taxonomy" id="765440"/>
    <lineage>
        <taxon>Eukaryota</taxon>
        <taxon>Fungi</taxon>
        <taxon>Dikarya</taxon>
        <taxon>Basidiomycota</taxon>
        <taxon>Agaricomycotina</taxon>
        <taxon>Agaricomycetes</taxon>
        <taxon>Agaricomycetidae</taxon>
        <taxon>Atheliales</taxon>
        <taxon>Atheliaceae</taxon>
        <taxon>Piloderma</taxon>
    </lineage>
</organism>
<evidence type="ECO:0008006" key="4">
    <source>
        <dbReference type="Google" id="ProtNLM"/>
    </source>
</evidence>
<reference evidence="2 3" key="1">
    <citation type="submission" date="2014-04" db="EMBL/GenBank/DDBJ databases">
        <authorList>
            <consortium name="DOE Joint Genome Institute"/>
            <person name="Kuo A."/>
            <person name="Tarkka M."/>
            <person name="Buscot F."/>
            <person name="Kohler A."/>
            <person name="Nagy L.G."/>
            <person name="Floudas D."/>
            <person name="Copeland A."/>
            <person name="Barry K.W."/>
            <person name="Cichocki N."/>
            <person name="Veneault-Fourrey C."/>
            <person name="LaButti K."/>
            <person name="Lindquist E.A."/>
            <person name="Lipzen A."/>
            <person name="Lundell T."/>
            <person name="Morin E."/>
            <person name="Murat C."/>
            <person name="Sun H."/>
            <person name="Tunlid A."/>
            <person name="Henrissat B."/>
            <person name="Grigoriev I.V."/>
            <person name="Hibbett D.S."/>
            <person name="Martin F."/>
            <person name="Nordberg H.P."/>
            <person name="Cantor M.N."/>
            <person name="Hua S.X."/>
        </authorList>
    </citation>
    <scope>NUCLEOTIDE SEQUENCE [LARGE SCALE GENOMIC DNA]</scope>
    <source>
        <strain evidence="2 3">F 1598</strain>
    </source>
</reference>